<sequence length="97" mass="10085">MIMGLGQALLEEGHIDRRDGRIVNANLADYVVPVNADVPEIITIDVGVPDLQASALGGKAVGELGIVGVAAAISNAVYHATGKRVRDLPITMDKLLA</sequence>
<evidence type="ECO:0000313" key="2">
    <source>
        <dbReference type="EMBL" id="KPU62007.1"/>
    </source>
</evidence>
<feature type="domain" description="Aldehyde oxidase/xanthine dehydrogenase second molybdopterin binding" evidence="1">
    <location>
        <begin position="1"/>
        <end position="39"/>
    </location>
</feature>
<comment type="caution">
    <text evidence="2">The sequence shown here is derived from an EMBL/GenBank/DDBJ whole genome shotgun (WGS) entry which is preliminary data.</text>
</comment>
<dbReference type="EMBL" id="LJXB01000038">
    <property type="protein sequence ID" value="KPU62007.1"/>
    <property type="molecule type" value="Genomic_DNA"/>
</dbReference>
<name>A0A0P8ZWI0_PSEFL</name>
<proteinExistence type="predicted"/>
<dbReference type="GO" id="GO:0016491">
    <property type="term" value="F:oxidoreductase activity"/>
    <property type="evidence" value="ECO:0007669"/>
    <property type="project" value="InterPro"/>
</dbReference>
<accession>A0A0P8ZWI0</accession>
<protein>
    <submittedName>
        <fullName evidence="2">Molybdopterin-binding domain of aldehyde dehydrogenase family protein</fullName>
    </submittedName>
</protein>
<evidence type="ECO:0000259" key="1">
    <source>
        <dbReference type="Pfam" id="PF20256"/>
    </source>
</evidence>
<gene>
    <name evidence="2" type="ORF">AN403_5959</name>
</gene>
<dbReference type="PATRIC" id="fig|294.162.peg.188"/>
<organism evidence="2 3">
    <name type="scientific">Pseudomonas fluorescens</name>
    <dbReference type="NCBI Taxonomy" id="294"/>
    <lineage>
        <taxon>Bacteria</taxon>
        <taxon>Pseudomonadati</taxon>
        <taxon>Pseudomonadota</taxon>
        <taxon>Gammaproteobacteria</taxon>
        <taxon>Pseudomonadales</taxon>
        <taxon>Pseudomonadaceae</taxon>
        <taxon>Pseudomonas</taxon>
    </lineage>
</organism>
<dbReference type="Proteomes" id="UP000050349">
    <property type="component" value="Unassembled WGS sequence"/>
</dbReference>
<dbReference type="InterPro" id="IPR052516">
    <property type="entry name" value="N-heterocyclic_Hydroxylase"/>
</dbReference>
<dbReference type="PANTHER" id="PTHR47495:SF2">
    <property type="entry name" value="ALDEHYDE DEHYDROGENASE"/>
    <property type="match status" value="1"/>
</dbReference>
<dbReference type="Pfam" id="PF20256">
    <property type="entry name" value="MoCoBD_2"/>
    <property type="match status" value="1"/>
</dbReference>
<reference evidence="2 3" key="1">
    <citation type="submission" date="2015-09" db="EMBL/GenBank/DDBJ databases">
        <authorList>
            <person name="Jackson K.R."/>
            <person name="Lunt B.L."/>
            <person name="Fisher J.N.B."/>
            <person name="Gardner A.V."/>
            <person name="Bailey M.E."/>
            <person name="Deus L.M."/>
            <person name="Earl A.S."/>
            <person name="Gibby P.D."/>
            <person name="Hartmann K.A."/>
            <person name="Liu J.E."/>
            <person name="Manci A.M."/>
            <person name="Nielsen D.A."/>
            <person name="Solomon M.B."/>
            <person name="Breakwell D.P."/>
            <person name="Burnett S.H."/>
            <person name="Grose J.H."/>
        </authorList>
    </citation>
    <scope>NUCLEOTIDE SEQUENCE [LARGE SCALE GENOMIC DNA]</scope>
    <source>
        <strain evidence="2 3">S613</strain>
    </source>
</reference>
<dbReference type="PANTHER" id="PTHR47495">
    <property type="entry name" value="ALDEHYDE DEHYDROGENASE"/>
    <property type="match status" value="1"/>
</dbReference>
<evidence type="ECO:0000313" key="3">
    <source>
        <dbReference type="Proteomes" id="UP000050349"/>
    </source>
</evidence>
<dbReference type="InterPro" id="IPR046867">
    <property type="entry name" value="AldOxase/xan_DH_MoCoBD2"/>
</dbReference>
<dbReference type="InterPro" id="IPR037165">
    <property type="entry name" value="AldOxase/xan_DH_Mopterin-bd_sf"/>
</dbReference>
<dbReference type="Gene3D" id="3.30.365.10">
    <property type="entry name" value="Aldehyde oxidase/xanthine dehydrogenase, molybdopterin binding domain"/>
    <property type="match status" value="1"/>
</dbReference>
<dbReference type="AlphaFoldDB" id="A0A0P8ZWI0"/>
<dbReference type="SUPFAM" id="SSF56003">
    <property type="entry name" value="Molybdenum cofactor-binding domain"/>
    <property type="match status" value="1"/>
</dbReference>